<dbReference type="PANTHER" id="PTHR11895">
    <property type="entry name" value="TRANSAMIDASE"/>
    <property type="match status" value="1"/>
</dbReference>
<proteinExistence type="predicted"/>
<dbReference type="Gene3D" id="3.90.1300.10">
    <property type="entry name" value="Amidase signature (AS) domain"/>
    <property type="match status" value="1"/>
</dbReference>
<dbReference type="InterPro" id="IPR036928">
    <property type="entry name" value="AS_sf"/>
</dbReference>
<dbReference type="AlphaFoldDB" id="A0A9P6G5U4"/>
<dbReference type="Proteomes" id="UP000756921">
    <property type="component" value="Unassembled WGS sequence"/>
</dbReference>
<dbReference type="Pfam" id="PF01425">
    <property type="entry name" value="Amidase"/>
    <property type="match status" value="1"/>
</dbReference>
<keyword evidence="3" id="KW-1185">Reference proteome</keyword>
<evidence type="ECO:0000313" key="2">
    <source>
        <dbReference type="EMBL" id="KAF9729073.1"/>
    </source>
</evidence>
<protein>
    <submittedName>
        <fullName evidence="2">Fatty acid amide hydrolase 1</fullName>
    </submittedName>
</protein>
<accession>A0A9P6G5U4</accession>
<name>A0A9P6G5U4_9PLEO</name>
<evidence type="ECO:0000313" key="3">
    <source>
        <dbReference type="Proteomes" id="UP000756921"/>
    </source>
</evidence>
<dbReference type="InterPro" id="IPR000120">
    <property type="entry name" value="Amidase"/>
</dbReference>
<organism evidence="2 3">
    <name type="scientific">Paraphaeosphaeria minitans</name>
    <dbReference type="NCBI Taxonomy" id="565426"/>
    <lineage>
        <taxon>Eukaryota</taxon>
        <taxon>Fungi</taxon>
        <taxon>Dikarya</taxon>
        <taxon>Ascomycota</taxon>
        <taxon>Pezizomycotina</taxon>
        <taxon>Dothideomycetes</taxon>
        <taxon>Pleosporomycetidae</taxon>
        <taxon>Pleosporales</taxon>
        <taxon>Massarineae</taxon>
        <taxon>Didymosphaeriaceae</taxon>
        <taxon>Paraphaeosphaeria</taxon>
    </lineage>
</organism>
<keyword evidence="2" id="KW-0378">Hydrolase</keyword>
<dbReference type="OrthoDB" id="421993at2759"/>
<evidence type="ECO:0000259" key="1">
    <source>
        <dbReference type="Pfam" id="PF01425"/>
    </source>
</evidence>
<comment type="caution">
    <text evidence="2">The sequence shown here is derived from an EMBL/GenBank/DDBJ whole genome shotgun (WGS) entry which is preliminary data.</text>
</comment>
<reference evidence="2" key="1">
    <citation type="journal article" date="2020" name="Mol. Plant Microbe Interact.">
        <title>Genome Sequence of the Biocontrol Agent Coniothyrium minitans strain Conio (IMI 134523).</title>
        <authorList>
            <person name="Patel D."/>
            <person name="Shittu T.A."/>
            <person name="Baroncelli R."/>
            <person name="Muthumeenakshi S."/>
            <person name="Osborne T.H."/>
            <person name="Janganan T.K."/>
            <person name="Sreenivasaprasad S."/>
        </authorList>
    </citation>
    <scope>NUCLEOTIDE SEQUENCE</scope>
    <source>
        <strain evidence="2">Conio</strain>
    </source>
</reference>
<gene>
    <name evidence="2" type="ORF">PMIN01_12763</name>
</gene>
<dbReference type="SUPFAM" id="SSF75304">
    <property type="entry name" value="Amidase signature (AS) enzymes"/>
    <property type="match status" value="1"/>
</dbReference>
<dbReference type="InterPro" id="IPR023631">
    <property type="entry name" value="Amidase_dom"/>
</dbReference>
<sequence>MSDHARTAYISFPDARAHHVPYEAPPTPQNPVVKGRPLVFLASLYAQARPPGLVIADDDSVENVPLLPTIFYRNAGFAGLRVLEELDDILPRFDPTVIRLPPLGKEASTSEPQYTSLRVPPQNAPGRFYTVADYYDAFKSGRLTPSDVVETLLPLIRRDVPDRSPHSTAFIDSKVDAIREAAEASTKRWKDGKPLGTLDGVPFGAKDDLDVKGYKRYIGATKDYTDGKEVETSWCVAKVEEAGGIMVGKLSMHELGMDTTNNNSNWGTPLNPYNSSYYTGGSTGGGGYAVASGLIPFCIGSDGGGSVRIPSNYCGLYGLKPSHGRVSTEPLQSSDNSVTVRGPVASNMADLDISYRILAVPDPLERSSSKFSPPKPLGSLSNSARKTLGICKSWFDRADPAVQQACHSALRYLVSEHGYETVDINIPLLHQGQMAHAMTILAETTAKVKSLAGLTPPNKILLSVSRATPATDYLLAQKLRQVLMQHLAHLFETHPGLIIVTPTTPNAGWPIGDGELSYGMSDGNTQVRNMEYVWLANFTGVPSIQFPVGYVDPVKGSGMIPVGMMGAGEWGSEEELIEFGYDGEDWLNKGYEGGRRKPEGWVDVLKGKM</sequence>
<dbReference type="EMBL" id="WJXW01000017">
    <property type="protein sequence ID" value="KAF9729073.1"/>
    <property type="molecule type" value="Genomic_DNA"/>
</dbReference>
<dbReference type="GO" id="GO:0016787">
    <property type="term" value="F:hydrolase activity"/>
    <property type="evidence" value="ECO:0007669"/>
    <property type="project" value="UniProtKB-KW"/>
</dbReference>
<feature type="domain" description="Amidase" evidence="1">
    <location>
        <begin position="170"/>
        <end position="576"/>
    </location>
</feature>
<dbReference type="PANTHER" id="PTHR11895:SF67">
    <property type="entry name" value="AMIDASE DOMAIN-CONTAINING PROTEIN"/>
    <property type="match status" value="1"/>
</dbReference>